<dbReference type="InterPro" id="IPR001063">
    <property type="entry name" value="Ribosomal_uL22"/>
</dbReference>
<dbReference type="GO" id="GO:0006412">
    <property type="term" value="P:translation"/>
    <property type="evidence" value="ECO:0007669"/>
    <property type="project" value="UniProtKB-UniRule"/>
</dbReference>
<keyword evidence="6 10" id="KW-0689">Ribosomal protein</keyword>
<protein>
    <recommendedName>
        <fullName evidence="9 10">Large ribosomal subunit protein uL22</fullName>
    </recommendedName>
</protein>
<comment type="function">
    <text evidence="10 13">This protein binds specifically to 23S rRNA; its binding is stimulated by other ribosomal proteins, e.g., L4, L17, and L20. It is important during the early stages of 50S assembly. It makes multiple contacts with different domains of the 23S rRNA in the assembled 50S subunit and ribosome.</text>
</comment>
<dbReference type="PANTHER" id="PTHR13501">
    <property type="entry name" value="CHLOROPLAST 50S RIBOSOMAL PROTEIN L22-RELATED"/>
    <property type="match status" value="1"/>
</dbReference>
<keyword evidence="5 10" id="KW-0694">RNA-binding</keyword>
<dbReference type="GO" id="GO:0003735">
    <property type="term" value="F:structural constituent of ribosome"/>
    <property type="evidence" value="ECO:0007669"/>
    <property type="project" value="InterPro"/>
</dbReference>
<comment type="function">
    <text evidence="1 10">The globular domain of the protein is located near the polypeptide exit tunnel on the outside of the subunit, while an extended beta-hairpin is found that lines the wall of the exit tunnel in the center of the 70S ribosome.</text>
</comment>
<dbReference type="Gene3D" id="3.90.470.10">
    <property type="entry name" value="Ribosomal protein L22/L17"/>
    <property type="match status" value="1"/>
</dbReference>
<evidence type="ECO:0000256" key="9">
    <source>
        <dbReference type="ARBA" id="ARBA00035207"/>
    </source>
</evidence>
<keyword evidence="15" id="KW-1185">Reference proteome</keyword>
<dbReference type="CDD" id="cd00336">
    <property type="entry name" value="Ribosomal_L22"/>
    <property type="match status" value="1"/>
</dbReference>
<evidence type="ECO:0000256" key="13">
    <source>
        <dbReference type="RuleBase" id="RU004008"/>
    </source>
</evidence>
<dbReference type="KEGG" id="cmic:caldi_33150"/>
<dbReference type="RefSeq" id="WP_264842819.1">
    <property type="nucleotide sequence ID" value="NZ_AP025628.1"/>
</dbReference>
<dbReference type="Pfam" id="PF00237">
    <property type="entry name" value="Ribosomal_L22"/>
    <property type="match status" value="1"/>
</dbReference>
<dbReference type="Proteomes" id="UP001163687">
    <property type="component" value="Chromosome"/>
</dbReference>
<evidence type="ECO:0000256" key="5">
    <source>
        <dbReference type="ARBA" id="ARBA00022884"/>
    </source>
</evidence>
<dbReference type="PANTHER" id="PTHR13501:SF8">
    <property type="entry name" value="LARGE RIBOSOMAL SUBUNIT PROTEIN UL22M"/>
    <property type="match status" value="1"/>
</dbReference>
<dbReference type="AlphaFoldDB" id="A0AA35G9I4"/>
<comment type="function">
    <text evidence="8">This protein binds specifically to 23S rRNA; its binding is stimulated by other ribosomal proteins, e.g. L4, L17, and L20. It is important during the early stages of 50S assembly. It makes multiple contacts with different domains of the 23S rRNA in the assembled 50S subunit and ribosome.</text>
</comment>
<dbReference type="InterPro" id="IPR036394">
    <property type="entry name" value="Ribosomal_uL22_sf"/>
</dbReference>
<proteinExistence type="inferred from homology"/>
<comment type="similarity">
    <text evidence="2 10 11">Belongs to the universal ribosomal protein uL22 family.</text>
</comment>
<reference evidence="14" key="1">
    <citation type="submission" date="2022-03" db="EMBL/GenBank/DDBJ databases">
        <title>Complete genome sequence of Caldinitratiruptor microaerophilus.</title>
        <authorList>
            <person name="Mukaiyama R."/>
            <person name="Nishiyama T."/>
            <person name="Ueda K."/>
        </authorList>
    </citation>
    <scope>NUCLEOTIDE SEQUENCE</scope>
    <source>
        <strain evidence="14">JCM 16183</strain>
    </source>
</reference>
<evidence type="ECO:0000256" key="1">
    <source>
        <dbReference type="ARBA" id="ARBA00003478"/>
    </source>
</evidence>
<dbReference type="SUPFAM" id="SSF54843">
    <property type="entry name" value="Ribosomal protein L22"/>
    <property type="match status" value="1"/>
</dbReference>
<evidence type="ECO:0000256" key="2">
    <source>
        <dbReference type="ARBA" id="ARBA00009451"/>
    </source>
</evidence>
<evidence type="ECO:0000313" key="15">
    <source>
        <dbReference type="Proteomes" id="UP001163687"/>
    </source>
</evidence>
<accession>A0AA35G9I4</accession>
<keyword evidence="4 10" id="KW-0699">rRNA-binding</keyword>
<evidence type="ECO:0000256" key="6">
    <source>
        <dbReference type="ARBA" id="ARBA00022980"/>
    </source>
</evidence>
<dbReference type="HAMAP" id="MF_01331_B">
    <property type="entry name" value="Ribosomal_uL22_B"/>
    <property type="match status" value="1"/>
</dbReference>
<evidence type="ECO:0000313" key="14">
    <source>
        <dbReference type="EMBL" id="BDG62225.1"/>
    </source>
</evidence>
<dbReference type="GO" id="GO:0022625">
    <property type="term" value="C:cytosolic large ribosomal subunit"/>
    <property type="evidence" value="ECO:0007669"/>
    <property type="project" value="TreeGrafter"/>
</dbReference>
<evidence type="ECO:0000256" key="3">
    <source>
        <dbReference type="ARBA" id="ARBA00011838"/>
    </source>
</evidence>
<dbReference type="GO" id="GO:0019843">
    <property type="term" value="F:rRNA binding"/>
    <property type="evidence" value="ECO:0007669"/>
    <property type="project" value="UniProtKB-UniRule"/>
</dbReference>
<evidence type="ECO:0000256" key="10">
    <source>
        <dbReference type="HAMAP-Rule" id="MF_01331"/>
    </source>
</evidence>
<dbReference type="NCBIfam" id="TIGR01044">
    <property type="entry name" value="rplV_bact"/>
    <property type="match status" value="1"/>
</dbReference>
<dbReference type="InterPro" id="IPR047867">
    <property type="entry name" value="Ribosomal_uL22_bac/org-type"/>
</dbReference>
<name>A0AA35G9I4_9FIRM</name>
<dbReference type="EMBL" id="AP025628">
    <property type="protein sequence ID" value="BDG62225.1"/>
    <property type="molecule type" value="Genomic_DNA"/>
</dbReference>
<evidence type="ECO:0000256" key="4">
    <source>
        <dbReference type="ARBA" id="ARBA00022730"/>
    </source>
</evidence>
<dbReference type="InterPro" id="IPR005727">
    <property type="entry name" value="Ribosomal_uL22_bac/chlpt-type"/>
</dbReference>
<gene>
    <name evidence="10" type="primary">rplV</name>
    <name evidence="14" type="ORF">caldi_33150</name>
</gene>
<comment type="subunit">
    <text evidence="3 10 12">Part of the 50S ribosomal subunit.</text>
</comment>
<evidence type="ECO:0000256" key="11">
    <source>
        <dbReference type="RuleBase" id="RU004005"/>
    </source>
</evidence>
<evidence type="ECO:0000256" key="7">
    <source>
        <dbReference type="ARBA" id="ARBA00023274"/>
    </source>
</evidence>
<evidence type="ECO:0000256" key="12">
    <source>
        <dbReference type="RuleBase" id="RU004006"/>
    </source>
</evidence>
<dbReference type="FunFam" id="3.90.470.10:FF:000011">
    <property type="entry name" value="50S ribosomal protein L22"/>
    <property type="match status" value="1"/>
</dbReference>
<evidence type="ECO:0000256" key="8">
    <source>
        <dbReference type="ARBA" id="ARBA00025084"/>
    </source>
</evidence>
<keyword evidence="7 10" id="KW-0687">Ribonucleoprotein</keyword>
<organism evidence="14 15">
    <name type="scientific">Caldinitratiruptor microaerophilus</name>
    <dbReference type="NCBI Taxonomy" id="671077"/>
    <lineage>
        <taxon>Bacteria</taxon>
        <taxon>Bacillati</taxon>
        <taxon>Bacillota</taxon>
        <taxon>Clostridia</taxon>
        <taxon>Eubacteriales</taxon>
        <taxon>Symbiobacteriaceae</taxon>
        <taxon>Caldinitratiruptor</taxon>
    </lineage>
</organism>
<sequence>MEAKAVARYVRIAPRKCRVVIDLIRGKRVDEALNILRFVPKRASVPIAKVVKSAAANAEHNYNMNRDRLVITKAYVDQGPTLKRYHPRQRGQAFPILKRTSHITVVVEEKEGK</sequence>